<accession>G9NJN2</accession>
<organism evidence="3 4">
    <name type="scientific">Hypocrea atroviridis (strain ATCC 20476 / IMI 206040)</name>
    <name type="common">Trichoderma atroviride</name>
    <dbReference type="NCBI Taxonomy" id="452589"/>
    <lineage>
        <taxon>Eukaryota</taxon>
        <taxon>Fungi</taxon>
        <taxon>Dikarya</taxon>
        <taxon>Ascomycota</taxon>
        <taxon>Pezizomycotina</taxon>
        <taxon>Sordariomycetes</taxon>
        <taxon>Hypocreomycetidae</taxon>
        <taxon>Hypocreales</taxon>
        <taxon>Hypocreaceae</taxon>
        <taxon>Trichoderma</taxon>
    </lineage>
</organism>
<dbReference type="STRING" id="452589.G9NJN2"/>
<dbReference type="Proteomes" id="UP000005426">
    <property type="component" value="Unassembled WGS sequence"/>
</dbReference>
<feature type="domain" description="AAA+ ATPase" evidence="2">
    <location>
        <begin position="480"/>
        <end position="608"/>
    </location>
</feature>
<proteinExistence type="predicted"/>
<evidence type="ECO:0000313" key="4">
    <source>
        <dbReference type="Proteomes" id="UP000005426"/>
    </source>
</evidence>
<dbReference type="AlphaFoldDB" id="G9NJN2"/>
<dbReference type="GeneID" id="25776871"/>
<gene>
    <name evidence="3" type="ORF">TRIATDRAFT_172361</name>
</gene>
<feature type="compositionally biased region" description="Low complexity" evidence="1">
    <location>
        <begin position="374"/>
        <end position="389"/>
    </location>
</feature>
<dbReference type="OrthoDB" id="10042665at2759"/>
<dbReference type="InterPro" id="IPR027417">
    <property type="entry name" value="P-loop_NTPase"/>
</dbReference>
<dbReference type="SUPFAM" id="SSF52540">
    <property type="entry name" value="P-loop containing nucleoside triphosphate hydrolases"/>
    <property type="match status" value="1"/>
</dbReference>
<keyword evidence="4" id="KW-1185">Reference proteome</keyword>
<dbReference type="GO" id="GO:0016887">
    <property type="term" value="F:ATP hydrolysis activity"/>
    <property type="evidence" value="ECO:0007669"/>
    <property type="project" value="InterPro"/>
</dbReference>
<dbReference type="HOGENOM" id="CLU_004471_6_5_1"/>
<dbReference type="GO" id="GO:0005524">
    <property type="term" value="F:ATP binding"/>
    <property type="evidence" value="ECO:0007669"/>
    <property type="project" value="InterPro"/>
</dbReference>
<dbReference type="EMBL" id="ABDG02000017">
    <property type="protein sequence ID" value="EHK49105.1"/>
    <property type="molecule type" value="Genomic_DNA"/>
</dbReference>
<sequence>QSAESEKISSKRQCWPNFRRVDRHWNTTEQKYMTMEPAAEPGHRDAAKAEDYLFVVRRDLNCDQTPVKTTVEIRDSFLRQCLQNIMGNISGINFAEENPVFDPKTLFLYLDDIRSHHELVQARLYNTQGYWPKKRWHEIFEQTRCLGILIEYLEQDFAEAKKNLDSMLSKGVITFDLSWALWKPSTLIYSPTYQYHDVPSVSVVSCTDKRKNRPAADSKYSVDSIFVDFDGKSLAYKPLRREVQHFHGAINITSLPFYPLQYHKDEAQIRHLLIERGAKFVSLQGIHHKSFTGIAFQLVQGKKEMMPDLRKEQSRIMVDPVGFRKIHPEFFRTRDLPNQYTNDDKTFNNGVQPQSLMDMPSIKTAEDDQPNLGSDVKISSDSPSSSNTSPKREYIEKVKVEMAKDNLLLICSPVVVGCCLASLEWLEFDVRGIEDVKWNDEAWDSLVLDEKMKELIKASVASRVFNPAFGIDNKLLAKRRGLTIVLHGPPGTGKTLTVTGLSDHLRRPLLMLPARELIGCCAVSVNSVLDKLLTTCQSWNAIVVFDDAQILLEKYDCLDAERNNLVATVSRQLESFQGILFLTCDTIQVFEKAYQSRIDFVQKFETPDRKGKRIILERAIRRVTAQGLWKTEAFSDEDYEKLAENNLSGREVERAVELALSLAEVRKEALGVRHLQDVMDMQEKF</sequence>
<feature type="region of interest" description="Disordered" evidence="1">
    <location>
        <begin position="335"/>
        <end position="392"/>
    </location>
</feature>
<feature type="non-terminal residue" evidence="3">
    <location>
        <position position="1"/>
    </location>
</feature>
<protein>
    <recommendedName>
        <fullName evidence="2">AAA+ ATPase domain-containing protein</fullName>
    </recommendedName>
</protein>
<dbReference type="Pfam" id="PF00004">
    <property type="entry name" value="AAA"/>
    <property type="match status" value="1"/>
</dbReference>
<dbReference type="eggNOG" id="KOG0742">
    <property type="taxonomic scope" value="Eukaryota"/>
</dbReference>
<reference evidence="3 4" key="1">
    <citation type="journal article" date="2011" name="Genome Biol.">
        <title>Comparative genome sequence analysis underscores mycoparasitism as the ancestral life style of Trichoderma.</title>
        <authorList>
            <person name="Kubicek C.P."/>
            <person name="Herrera-Estrella A."/>
            <person name="Seidl-Seiboth V."/>
            <person name="Martinez D.A."/>
            <person name="Druzhinina I.S."/>
            <person name="Thon M."/>
            <person name="Zeilinger S."/>
            <person name="Casas-Flores S."/>
            <person name="Horwitz B.A."/>
            <person name="Mukherjee P.K."/>
            <person name="Mukherjee M."/>
            <person name="Kredics L."/>
            <person name="Alcaraz L.D."/>
            <person name="Aerts A."/>
            <person name="Antal Z."/>
            <person name="Atanasova L."/>
            <person name="Cervantes-Badillo M.G."/>
            <person name="Challacombe J."/>
            <person name="Chertkov O."/>
            <person name="McCluskey K."/>
            <person name="Coulpier F."/>
            <person name="Deshpande N."/>
            <person name="von Doehren H."/>
            <person name="Ebbole D.J."/>
            <person name="Esquivel-Naranjo E.U."/>
            <person name="Fekete E."/>
            <person name="Flipphi M."/>
            <person name="Glaser F."/>
            <person name="Gomez-Rodriguez E.Y."/>
            <person name="Gruber S."/>
            <person name="Han C."/>
            <person name="Henrissat B."/>
            <person name="Hermosa R."/>
            <person name="Hernandez-Onate M."/>
            <person name="Karaffa L."/>
            <person name="Kosti I."/>
            <person name="Le Crom S."/>
            <person name="Lindquist E."/>
            <person name="Lucas S."/>
            <person name="Luebeck M."/>
            <person name="Luebeck P.S."/>
            <person name="Margeot A."/>
            <person name="Metz B."/>
            <person name="Misra M."/>
            <person name="Nevalainen H."/>
            <person name="Omann M."/>
            <person name="Packer N."/>
            <person name="Perrone G."/>
            <person name="Uresti-Rivera E.E."/>
            <person name="Salamov A."/>
            <person name="Schmoll M."/>
            <person name="Seiboth B."/>
            <person name="Shapiro H."/>
            <person name="Sukno S."/>
            <person name="Tamayo-Ramos J.A."/>
            <person name="Tisch D."/>
            <person name="Wiest A."/>
            <person name="Wilkinson H.H."/>
            <person name="Zhang M."/>
            <person name="Coutinho P.M."/>
            <person name="Kenerley C.M."/>
            <person name="Monte E."/>
            <person name="Baker S.E."/>
            <person name="Grigoriev I.V."/>
        </authorList>
    </citation>
    <scope>NUCLEOTIDE SEQUENCE [LARGE SCALE GENOMIC DNA]</scope>
    <source>
        <strain evidence="4">ATCC 20476 / IMI 206040</strain>
    </source>
</reference>
<dbReference type="InterPro" id="IPR054289">
    <property type="entry name" value="DUF7025"/>
</dbReference>
<comment type="caution">
    <text evidence="3">The sequence shown here is derived from an EMBL/GenBank/DDBJ whole genome shotgun (WGS) entry which is preliminary data.</text>
</comment>
<dbReference type="Gene3D" id="3.40.50.300">
    <property type="entry name" value="P-loop containing nucleotide triphosphate hydrolases"/>
    <property type="match status" value="1"/>
</dbReference>
<dbReference type="Pfam" id="PF22942">
    <property type="entry name" value="DUF7025"/>
    <property type="match status" value="1"/>
</dbReference>
<name>G9NJN2_HYPAI</name>
<dbReference type="PANTHER" id="PTHR46411">
    <property type="entry name" value="FAMILY ATPASE, PUTATIVE-RELATED"/>
    <property type="match status" value="1"/>
</dbReference>
<feature type="non-terminal residue" evidence="3">
    <location>
        <position position="685"/>
    </location>
</feature>
<dbReference type="OMA" id="YRGILIF"/>
<dbReference type="SMART" id="SM00382">
    <property type="entry name" value="AAA"/>
    <property type="match status" value="1"/>
</dbReference>
<dbReference type="InterPro" id="IPR003959">
    <property type="entry name" value="ATPase_AAA_core"/>
</dbReference>
<dbReference type="KEGG" id="tatv:25776871"/>
<feature type="compositionally biased region" description="Polar residues" evidence="1">
    <location>
        <begin position="336"/>
        <end position="355"/>
    </location>
</feature>
<dbReference type="InterPro" id="IPR003593">
    <property type="entry name" value="AAA+_ATPase"/>
</dbReference>
<evidence type="ECO:0000313" key="3">
    <source>
        <dbReference type="EMBL" id="EHK49105.1"/>
    </source>
</evidence>
<evidence type="ECO:0000256" key="1">
    <source>
        <dbReference type="SAM" id="MobiDB-lite"/>
    </source>
</evidence>
<dbReference type="PANTHER" id="PTHR46411:SF1">
    <property type="entry name" value="FAMILY ATPASE, PUTATIVE (AFU_ORTHOLOGUE AFUA_7G05752)-RELATED"/>
    <property type="match status" value="1"/>
</dbReference>
<evidence type="ECO:0000259" key="2">
    <source>
        <dbReference type="SMART" id="SM00382"/>
    </source>
</evidence>